<dbReference type="PANTHER" id="PTHR42085">
    <property type="entry name" value="F-BOX DOMAIN-CONTAINING PROTEIN"/>
    <property type="match status" value="1"/>
</dbReference>
<dbReference type="Proteomes" id="UP001271007">
    <property type="component" value="Unassembled WGS sequence"/>
</dbReference>
<dbReference type="AlphaFoldDB" id="A0AAJ0GJM6"/>
<organism evidence="1 2">
    <name type="scientific">Extremus antarcticus</name>
    <dbReference type="NCBI Taxonomy" id="702011"/>
    <lineage>
        <taxon>Eukaryota</taxon>
        <taxon>Fungi</taxon>
        <taxon>Dikarya</taxon>
        <taxon>Ascomycota</taxon>
        <taxon>Pezizomycotina</taxon>
        <taxon>Dothideomycetes</taxon>
        <taxon>Dothideomycetidae</taxon>
        <taxon>Mycosphaerellales</taxon>
        <taxon>Extremaceae</taxon>
        <taxon>Extremus</taxon>
    </lineage>
</organism>
<proteinExistence type="predicted"/>
<evidence type="ECO:0000313" key="2">
    <source>
        <dbReference type="Proteomes" id="UP001271007"/>
    </source>
</evidence>
<dbReference type="InterPro" id="IPR038883">
    <property type="entry name" value="AN11006-like"/>
</dbReference>
<name>A0AAJ0GJM6_9PEZI</name>
<protein>
    <submittedName>
        <fullName evidence="1">Uncharacterized protein</fullName>
    </submittedName>
</protein>
<dbReference type="EMBL" id="JAWDJX010000001">
    <property type="protein sequence ID" value="KAK3058796.1"/>
    <property type="molecule type" value="Genomic_DNA"/>
</dbReference>
<sequence length="335" mass="37413">MAAASQNAFKETDVQLAADNRNRSKIARYNADPGKGELTVKIELADAFTIAPATLTHGCQPGNQAILVQPFQPFRPMDLPMELRTIIYNLVLIKPTPTPIQIVSFKVPSRDRRPVQRGRQLRIGHEGLTWDKQQGKWLRMAPSSLAITQVNREVSAEALEVVYGSNTFVFPETSDMDTFIRTIGSNERFVRYHEVPGESSWTDKRSSKIFRSLPPLANLRSIKINHRVVCSTLRAVGGVTFDGFISDVMPFLRALHNTIRQKDLSYTVLDVVKFVQDAQVCSGCGTGGHCRYRSVMGTCQVPCRGAQMDRHCEELQGRLTALLVKELEIAQTSPN</sequence>
<comment type="caution">
    <text evidence="1">The sequence shown here is derived from an EMBL/GenBank/DDBJ whole genome shotgun (WGS) entry which is preliminary data.</text>
</comment>
<evidence type="ECO:0000313" key="1">
    <source>
        <dbReference type="EMBL" id="KAK3058796.1"/>
    </source>
</evidence>
<keyword evidence="2" id="KW-1185">Reference proteome</keyword>
<reference evidence="1" key="1">
    <citation type="submission" date="2023-04" db="EMBL/GenBank/DDBJ databases">
        <title>Black Yeasts Isolated from many extreme environments.</title>
        <authorList>
            <person name="Coleine C."/>
            <person name="Stajich J.E."/>
            <person name="Selbmann L."/>
        </authorList>
    </citation>
    <scope>NUCLEOTIDE SEQUENCE</scope>
    <source>
        <strain evidence="1">CCFEE 5312</strain>
    </source>
</reference>
<accession>A0AAJ0GJM6</accession>
<dbReference type="PANTHER" id="PTHR42085:SF2">
    <property type="entry name" value="F-BOX DOMAIN-CONTAINING PROTEIN"/>
    <property type="match status" value="1"/>
</dbReference>
<gene>
    <name evidence="1" type="ORF">LTR09_000361</name>
</gene>